<keyword evidence="3" id="KW-1185">Reference proteome</keyword>
<dbReference type="GO" id="GO:0016787">
    <property type="term" value="F:hydrolase activity"/>
    <property type="evidence" value="ECO:0007669"/>
    <property type="project" value="UniProtKB-KW"/>
</dbReference>
<organism evidence="2 3">
    <name type="scientific">Pelovirga terrestris</name>
    <dbReference type="NCBI Taxonomy" id="2771352"/>
    <lineage>
        <taxon>Bacteria</taxon>
        <taxon>Pseudomonadati</taxon>
        <taxon>Thermodesulfobacteriota</taxon>
        <taxon>Desulfuromonadia</taxon>
        <taxon>Geobacterales</taxon>
        <taxon>Geobacteraceae</taxon>
        <taxon>Pelovirga</taxon>
    </lineage>
</organism>
<accession>A0A8J6UQK6</accession>
<dbReference type="EMBL" id="JACWUN010000001">
    <property type="protein sequence ID" value="MBD1399136.1"/>
    <property type="molecule type" value="Genomic_DNA"/>
</dbReference>
<dbReference type="RefSeq" id="WP_191153412.1">
    <property type="nucleotide sequence ID" value="NZ_JACWUN010000001.1"/>
</dbReference>
<dbReference type="Proteomes" id="UP000632828">
    <property type="component" value="Unassembled WGS sequence"/>
</dbReference>
<reference evidence="2" key="1">
    <citation type="submission" date="2020-09" db="EMBL/GenBank/DDBJ databases">
        <title>Pelobacter alkaliphilus sp. nov., a novel anaerobic arsenate-reducing bacterium from terrestrial mud volcano.</title>
        <authorList>
            <person name="Khomyakova M.A."/>
            <person name="Merkel A.Y."/>
            <person name="Slobodkin A.I."/>
        </authorList>
    </citation>
    <scope>NUCLEOTIDE SEQUENCE</scope>
    <source>
        <strain evidence="2">M08fum</strain>
    </source>
</reference>
<dbReference type="InterPro" id="IPR050266">
    <property type="entry name" value="AB_hydrolase_sf"/>
</dbReference>
<protein>
    <submittedName>
        <fullName evidence="2">Alpha/beta fold hydrolase</fullName>
    </submittedName>
</protein>
<gene>
    <name evidence="2" type="ORF">ICT70_00450</name>
</gene>
<evidence type="ECO:0000313" key="2">
    <source>
        <dbReference type="EMBL" id="MBD1399136.1"/>
    </source>
</evidence>
<name>A0A8J6UQK6_9BACT</name>
<evidence type="ECO:0000313" key="3">
    <source>
        <dbReference type="Proteomes" id="UP000632828"/>
    </source>
</evidence>
<dbReference type="Pfam" id="PF00561">
    <property type="entry name" value="Abhydrolase_1"/>
    <property type="match status" value="1"/>
</dbReference>
<dbReference type="PRINTS" id="PR00111">
    <property type="entry name" value="ABHYDROLASE"/>
</dbReference>
<sequence>MVIDSPLFKSEYPFKSNFLDLNGLAYHYLDEGKGSPVVMLHGNPTWSFYYRNLARQLSKRHRVIVPDHIGCGLSMKPADSLYRYQLKQRVDDLERLIDHLDLPEKITLVVHDWGGMVGLAWAIRHPQRLARLVLMNTAAFHLPAGKKLPLALKICRDTQLGVFLVQGFNLFARAAAKVGCQRTPMPAELRQLYCSPYDNWQHRIATLRFVQDIPLQPEDPSYALVSDVEMGLAQFDKIPVCILWGEKDFVFDQHFLREWEKHLPQAEVHRFPDCGHYVLEDATEEIIPIIRDFLRKYPLEKRPAN</sequence>
<dbReference type="GO" id="GO:0016020">
    <property type="term" value="C:membrane"/>
    <property type="evidence" value="ECO:0007669"/>
    <property type="project" value="TreeGrafter"/>
</dbReference>
<dbReference type="PANTHER" id="PTHR43798">
    <property type="entry name" value="MONOACYLGLYCEROL LIPASE"/>
    <property type="match status" value="1"/>
</dbReference>
<proteinExistence type="predicted"/>
<dbReference type="PANTHER" id="PTHR43798:SF24">
    <property type="entry name" value="CIS-3-ALKYL-4-ALKYLOXETAN-2-ONE DECARBOXYLASE"/>
    <property type="match status" value="1"/>
</dbReference>
<dbReference type="InterPro" id="IPR000639">
    <property type="entry name" value="Epox_hydrolase-like"/>
</dbReference>
<feature type="domain" description="AB hydrolase-1" evidence="1">
    <location>
        <begin position="36"/>
        <end position="282"/>
    </location>
</feature>
<dbReference type="Gene3D" id="3.40.50.1820">
    <property type="entry name" value="alpha/beta hydrolase"/>
    <property type="match status" value="1"/>
</dbReference>
<dbReference type="AlphaFoldDB" id="A0A8J6UQK6"/>
<dbReference type="InterPro" id="IPR029058">
    <property type="entry name" value="AB_hydrolase_fold"/>
</dbReference>
<dbReference type="PRINTS" id="PR00412">
    <property type="entry name" value="EPOXHYDRLASE"/>
</dbReference>
<dbReference type="InterPro" id="IPR000073">
    <property type="entry name" value="AB_hydrolase_1"/>
</dbReference>
<comment type="caution">
    <text evidence="2">The sequence shown here is derived from an EMBL/GenBank/DDBJ whole genome shotgun (WGS) entry which is preliminary data.</text>
</comment>
<keyword evidence="2" id="KW-0378">Hydrolase</keyword>
<evidence type="ECO:0000259" key="1">
    <source>
        <dbReference type="Pfam" id="PF00561"/>
    </source>
</evidence>
<dbReference type="SUPFAM" id="SSF53474">
    <property type="entry name" value="alpha/beta-Hydrolases"/>
    <property type="match status" value="1"/>
</dbReference>